<feature type="compositionally biased region" description="Polar residues" evidence="6">
    <location>
        <begin position="46"/>
        <end position="57"/>
    </location>
</feature>
<evidence type="ECO:0000313" key="9">
    <source>
        <dbReference type="Proteomes" id="UP000223968"/>
    </source>
</evidence>
<keyword evidence="3 5" id="KW-0804">Transcription</keyword>
<dbReference type="InterPro" id="IPR006856">
    <property type="entry name" value="MATalpha_HMGbox"/>
</dbReference>
<dbReference type="GO" id="GO:0045895">
    <property type="term" value="P:positive regulation of mating-type specific transcription, DNA-templated"/>
    <property type="evidence" value="ECO:0007669"/>
    <property type="project" value="InterPro"/>
</dbReference>
<evidence type="ECO:0000256" key="6">
    <source>
        <dbReference type="SAM" id="MobiDB-lite"/>
    </source>
</evidence>
<feature type="region of interest" description="Disordered" evidence="6">
    <location>
        <begin position="46"/>
        <end position="85"/>
    </location>
</feature>
<comment type="caution">
    <text evidence="8">The sequence shown here is derived from an EMBL/GenBank/DDBJ whole genome shotgun (WGS) entry which is preliminary data.</text>
</comment>
<dbReference type="GO" id="GO:0005634">
    <property type="term" value="C:nucleus"/>
    <property type="evidence" value="ECO:0007669"/>
    <property type="project" value="UniProtKB-SubCell"/>
</dbReference>
<evidence type="ECO:0000256" key="2">
    <source>
        <dbReference type="ARBA" id="ARBA00023125"/>
    </source>
</evidence>
<evidence type="ECO:0000256" key="3">
    <source>
        <dbReference type="ARBA" id="ARBA00023163"/>
    </source>
</evidence>
<dbReference type="Proteomes" id="UP000223968">
    <property type="component" value="Unassembled WGS sequence"/>
</dbReference>
<name>A0A2B7WQM0_9EURO</name>
<gene>
    <name evidence="8" type="ORF">AJ79_08762</name>
</gene>
<evidence type="ECO:0000313" key="8">
    <source>
        <dbReference type="EMBL" id="PGG98886.1"/>
    </source>
</evidence>
<evidence type="ECO:0000256" key="1">
    <source>
        <dbReference type="ARBA" id="ARBA00023015"/>
    </source>
</evidence>
<dbReference type="OrthoDB" id="5398665at2759"/>
<keyword evidence="9" id="KW-1185">Reference proteome</keyword>
<dbReference type="Pfam" id="PF04769">
    <property type="entry name" value="MATalpha_HMGbox"/>
    <property type="match status" value="1"/>
</dbReference>
<dbReference type="EMBL" id="PDNB01000217">
    <property type="protein sequence ID" value="PGG98886.1"/>
    <property type="molecule type" value="Genomic_DNA"/>
</dbReference>
<comment type="subcellular location">
    <subcellularLocation>
        <location evidence="5">Nucleus</location>
    </subcellularLocation>
</comment>
<evidence type="ECO:0000259" key="7">
    <source>
        <dbReference type="PROSITE" id="PS51325"/>
    </source>
</evidence>
<dbReference type="PROSITE" id="PS51325">
    <property type="entry name" value="ALPHA_BOX"/>
    <property type="match status" value="1"/>
</dbReference>
<keyword evidence="2 5" id="KW-0238">DNA-binding</keyword>
<feature type="domain" description="Alpha box" evidence="7">
    <location>
        <begin position="93"/>
        <end position="148"/>
    </location>
</feature>
<sequence length="246" mass="26879">MAANKVSAVHQAFNKLFTTLTPDQVQNFHAFLQEATVSNTNAVSNTPAAMSSGNQQPAGLPNVTGAAPMAPPVPSNAVTRTSHSRGKRLRALGKLRPLNSFIAFRSFYSTAFPGLSQKIKSGVLRLLWTSDPFKAKWAILARAYSIIRDSHFDQVELESFLALIVPLIGIIAPSDYLRVMGLQLVVDMDKQFSITKTDHNIELTQEDLTTNLSVDDIVAHCYQSGYVTGIFSPNNSNQGFQSANYC</sequence>
<evidence type="ECO:0000256" key="4">
    <source>
        <dbReference type="ARBA" id="ARBA00023242"/>
    </source>
</evidence>
<keyword evidence="4 5" id="KW-0539">Nucleus</keyword>
<accession>A0A2B7WQM0</accession>
<protein>
    <recommendedName>
        <fullName evidence="7">Alpha box domain-containing protein</fullName>
    </recommendedName>
</protein>
<proteinExistence type="inferred from homology"/>
<reference evidence="8 9" key="1">
    <citation type="submission" date="2017-10" db="EMBL/GenBank/DDBJ databases">
        <title>Comparative genomics in systemic dimorphic fungi from Ajellomycetaceae.</title>
        <authorList>
            <person name="Munoz J.F."/>
            <person name="Mcewen J.G."/>
            <person name="Clay O.K."/>
            <person name="Cuomo C.A."/>
        </authorList>
    </citation>
    <scope>NUCLEOTIDE SEQUENCE [LARGE SCALE GENOMIC DNA]</scope>
    <source>
        <strain evidence="8 9">UAMH5409</strain>
    </source>
</reference>
<keyword evidence="1 5" id="KW-0805">Transcription regulation</keyword>
<dbReference type="GO" id="GO:0008301">
    <property type="term" value="F:DNA binding, bending"/>
    <property type="evidence" value="ECO:0007669"/>
    <property type="project" value="InterPro"/>
</dbReference>
<evidence type="ECO:0000256" key="5">
    <source>
        <dbReference type="RuleBase" id="RU003516"/>
    </source>
</evidence>
<organism evidence="8 9">
    <name type="scientific">Helicocarpus griseus UAMH5409</name>
    <dbReference type="NCBI Taxonomy" id="1447875"/>
    <lineage>
        <taxon>Eukaryota</taxon>
        <taxon>Fungi</taxon>
        <taxon>Dikarya</taxon>
        <taxon>Ascomycota</taxon>
        <taxon>Pezizomycotina</taxon>
        <taxon>Eurotiomycetes</taxon>
        <taxon>Eurotiomycetidae</taxon>
        <taxon>Onygenales</taxon>
        <taxon>Ajellomycetaceae</taxon>
        <taxon>Helicocarpus</taxon>
    </lineage>
</organism>
<dbReference type="AlphaFoldDB" id="A0A2B7WQM0"/>
<comment type="similarity">
    <text evidence="5">Belongs to the MATALPHA1 family.</text>
</comment>